<dbReference type="InterPro" id="IPR034904">
    <property type="entry name" value="FSCA_dom_sf"/>
</dbReference>
<dbReference type="EMBL" id="VRZA01000003">
    <property type="protein sequence ID" value="TXS94145.1"/>
    <property type="molecule type" value="Genomic_DNA"/>
</dbReference>
<evidence type="ECO:0000313" key="2">
    <source>
        <dbReference type="EMBL" id="TXS94145.1"/>
    </source>
</evidence>
<dbReference type="PANTHER" id="PTHR42831">
    <property type="entry name" value="FE-S PROTEIN MATURATION AUXILIARY FACTOR YITW"/>
    <property type="match status" value="1"/>
</dbReference>
<dbReference type="PANTHER" id="PTHR42831:SF1">
    <property type="entry name" value="FE-S PROTEIN MATURATION AUXILIARY FACTOR YITW"/>
    <property type="match status" value="1"/>
</dbReference>
<dbReference type="Proteomes" id="UP000321039">
    <property type="component" value="Unassembled WGS sequence"/>
</dbReference>
<comment type="caution">
    <text evidence="2">The sequence shown here is derived from an EMBL/GenBank/DDBJ whole genome shotgun (WGS) entry which is preliminary data.</text>
</comment>
<reference evidence="2 3" key="1">
    <citation type="submission" date="2019-08" db="EMBL/GenBank/DDBJ databases">
        <title>Parahaliea maris sp. nov., isolated from the surface seawater.</title>
        <authorList>
            <person name="Liu Y."/>
        </authorList>
    </citation>
    <scope>NUCLEOTIDE SEQUENCE [LARGE SCALE GENOMIC DNA]</scope>
    <source>
        <strain evidence="2 3">HSLHS9</strain>
    </source>
</reference>
<dbReference type="InterPro" id="IPR017776">
    <property type="entry name" value="FeS_assembly_SufT_put"/>
</dbReference>
<sequence length="179" mass="19482">MSAQERTMLTTRRDCPGRLVPVGDPVTIPAHTFVTLTQSLGGNYTVIFNGNMVRVDGTDADALGLEPLKLAFESPADGKISEAQVWEALHTVYDPEVPVDLVNLGLIYELNIDQASGRVTIHMTLTAPGCGMGPVLVGDVKYRVSQVPHVKDVAVELVFDPPWSREMMSEEAQLETGMF</sequence>
<gene>
    <name evidence="2" type="primary">sufT</name>
    <name evidence="2" type="ORF">FV139_11130</name>
</gene>
<dbReference type="Pfam" id="PF01883">
    <property type="entry name" value="FeS_assembly_P"/>
    <property type="match status" value="1"/>
</dbReference>
<accession>A0A5C8ZZX5</accession>
<dbReference type="RefSeq" id="WP_148068487.1">
    <property type="nucleotide sequence ID" value="NZ_VRZA01000003.1"/>
</dbReference>
<dbReference type="InterPro" id="IPR052339">
    <property type="entry name" value="Fe-S_Maturation_MIP18"/>
</dbReference>
<evidence type="ECO:0000259" key="1">
    <source>
        <dbReference type="Pfam" id="PF01883"/>
    </source>
</evidence>
<feature type="domain" description="MIP18 family-like" evidence="1">
    <location>
        <begin position="82"/>
        <end position="156"/>
    </location>
</feature>
<protein>
    <submittedName>
        <fullName evidence="2">Putative Fe-S cluster assembly protein SufT</fullName>
    </submittedName>
</protein>
<dbReference type="AlphaFoldDB" id="A0A5C8ZZX5"/>
<evidence type="ECO:0000313" key="3">
    <source>
        <dbReference type="Proteomes" id="UP000321039"/>
    </source>
</evidence>
<name>A0A5C8ZZX5_9GAMM</name>
<dbReference type="NCBIfam" id="TIGR03406">
    <property type="entry name" value="FeS_long_SufT"/>
    <property type="match status" value="1"/>
</dbReference>
<keyword evidence="3" id="KW-1185">Reference proteome</keyword>
<dbReference type="InterPro" id="IPR002744">
    <property type="entry name" value="MIP18-like"/>
</dbReference>
<organism evidence="2 3">
    <name type="scientific">Parahaliea maris</name>
    <dbReference type="NCBI Taxonomy" id="2716870"/>
    <lineage>
        <taxon>Bacteria</taxon>
        <taxon>Pseudomonadati</taxon>
        <taxon>Pseudomonadota</taxon>
        <taxon>Gammaproteobacteria</taxon>
        <taxon>Cellvibrionales</taxon>
        <taxon>Halieaceae</taxon>
        <taxon>Parahaliea</taxon>
    </lineage>
</organism>
<dbReference type="SUPFAM" id="SSF117916">
    <property type="entry name" value="Fe-S cluster assembly (FSCA) domain-like"/>
    <property type="match status" value="1"/>
</dbReference>
<proteinExistence type="predicted"/>
<dbReference type="Gene3D" id="3.30.300.130">
    <property type="entry name" value="Fe-S cluster assembly (FSCA)"/>
    <property type="match status" value="1"/>
</dbReference>